<feature type="compositionally biased region" description="Low complexity" evidence="1">
    <location>
        <begin position="396"/>
        <end position="407"/>
    </location>
</feature>
<dbReference type="EMBL" id="JALJOU010000051">
    <property type="protein sequence ID" value="KAK9828395.1"/>
    <property type="molecule type" value="Genomic_DNA"/>
</dbReference>
<proteinExistence type="predicted"/>
<reference evidence="2 3" key="1">
    <citation type="journal article" date="2024" name="Nat. Commun.">
        <title>Phylogenomics reveals the evolutionary origins of lichenization in chlorophyte algae.</title>
        <authorList>
            <person name="Puginier C."/>
            <person name="Libourel C."/>
            <person name="Otte J."/>
            <person name="Skaloud P."/>
            <person name="Haon M."/>
            <person name="Grisel S."/>
            <person name="Petersen M."/>
            <person name="Berrin J.G."/>
            <person name="Delaux P.M."/>
            <person name="Dal Grande F."/>
            <person name="Keller J."/>
        </authorList>
    </citation>
    <scope>NUCLEOTIDE SEQUENCE [LARGE SCALE GENOMIC DNA]</scope>
    <source>
        <strain evidence="2 3">SAG 245.80</strain>
    </source>
</reference>
<name>A0AAW1R4C2_9CHLO</name>
<evidence type="ECO:0000256" key="1">
    <source>
        <dbReference type="SAM" id="MobiDB-lite"/>
    </source>
</evidence>
<dbReference type="InterPro" id="IPR046341">
    <property type="entry name" value="SET_dom_sf"/>
</dbReference>
<gene>
    <name evidence="2" type="ORF">WJX81_003722</name>
</gene>
<evidence type="ECO:0000313" key="2">
    <source>
        <dbReference type="EMBL" id="KAK9828395.1"/>
    </source>
</evidence>
<protein>
    <submittedName>
        <fullName evidence="2">Uncharacterized protein</fullName>
    </submittedName>
</protein>
<sequence length="480" mass="51771">MEPQDGLGEVGALLEASRNAPTERASVSYINQATTPRIIRQGLASRLMGQQLAACLQAAGEPLTPAAVLRGGTQLWDRARRAALAQEVAVFRQAGGKAPYLRAAGLDETSAPAKPCPHLPAIRRFVRALLDPLYDAQVVSREQYKLVAARASLLRWIISRGGKADLVVSANEAGVRGAFAVTVVRPGEIVAKVLAEDCVELASSDDFTAAEQAVVLLQQQHRDTGWNDSLAPYWRSLPQPGELYTKEAFIDEHLRLLQDQQLADYARLHRTWTREVYAGPPGLREALVGENVPLEVFVHAAALVSSYSFVFPSVPGDQSWRELRGRPENAHLWPGRPGEELVHSYSSAASRPDRALLDYFFLPKPAAQPLLCAVDLPGGVPWGDSPPDDSTHAPLGEAAQRGAQAGAGSLVTANEAARLEGILAAFPTSEAHDEELIRGGGLGPREAVFVRFRVLRKLALWQAVTRIRAALSAAECGAEL</sequence>
<accession>A0AAW1R4C2</accession>
<dbReference type="SUPFAM" id="SSF82199">
    <property type="entry name" value="SET domain"/>
    <property type="match status" value="1"/>
</dbReference>
<dbReference type="Gene3D" id="3.90.1410.10">
    <property type="entry name" value="set domain protein methyltransferase, domain 1"/>
    <property type="match status" value="1"/>
</dbReference>
<dbReference type="AlphaFoldDB" id="A0AAW1R4C2"/>
<keyword evidence="3" id="KW-1185">Reference proteome</keyword>
<feature type="region of interest" description="Disordered" evidence="1">
    <location>
        <begin position="381"/>
        <end position="407"/>
    </location>
</feature>
<comment type="caution">
    <text evidence="2">The sequence shown here is derived from an EMBL/GenBank/DDBJ whole genome shotgun (WGS) entry which is preliminary data.</text>
</comment>
<organism evidence="2 3">
    <name type="scientific">Elliptochloris bilobata</name>
    <dbReference type="NCBI Taxonomy" id="381761"/>
    <lineage>
        <taxon>Eukaryota</taxon>
        <taxon>Viridiplantae</taxon>
        <taxon>Chlorophyta</taxon>
        <taxon>core chlorophytes</taxon>
        <taxon>Trebouxiophyceae</taxon>
        <taxon>Trebouxiophyceae incertae sedis</taxon>
        <taxon>Elliptochloris clade</taxon>
        <taxon>Elliptochloris</taxon>
    </lineage>
</organism>
<dbReference type="Proteomes" id="UP001445335">
    <property type="component" value="Unassembled WGS sequence"/>
</dbReference>
<evidence type="ECO:0000313" key="3">
    <source>
        <dbReference type="Proteomes" id="UP001445335"/>
    </source>
</evidence>